<comment type="caution">
    <text evidence="1">The sequence shown here is derived from an EMBL/GenBank/DDBJ whole genome shotgun (WGS) entry which is preliminary data.</text>
</comment>
<organism evidence="1 2">
    <name type="scientific">Daphnia magna</name>
    <dbReference type="NCBI Taxonomy" id="35525"/>
    <lineage>
        <taxon>Eukaryota</taxon>
        <taxon>Metazoa</taxon>
        <taxon>Ecdysozoa</taxon>
        <taxon>Arthropoda</taxon>
        <taxon>Crustacea</taxon>
        <taxon>Branchiopoda</taxon>
        <taxon>Diplostraca</taxon>
        <taxon>Cladocera</taxon>
        <taxon>Anomopoda</taxon>
        <taxon>Daphniidae</taxon>
        <taxon>Daphnia</taxon>
    </lineage>
</organism>
<reference evidence="1 2" key="1">
    <citation type="submission" date="2016-03" db="EMBL/GenBank/DDBJ databases">
        <title>EvidentialGene: Evidence-directed Construction of Genes on Genomes.</title>
        <authorList>
            <person name="Gilbert D.G."/>
            <person name="Choi J.-H."/>
            <person name="Mockaitis K."/>
            <person name="Colbourne J."/>
            <person name="Pfrender M."/>
        </authorList>
    </citation>
    <scope>NUCLEOTIDE SEQUENCE [LARGE SCALE GENOMIC DNA]</scope>
    <source>
        <strain evidence="1 2">Xinb3</strain>
        <tissue evidence="1">Complete organism</tissue>
    </source>
</reference>
<keyword evidence="2" id="KW-1185">Reference proteome</keyword>
<dbReference type="Proteomes" id="UP000076858">
    <property type="component" value="Unassembled WGS sequence"/>
</dbReference>
<evidence type="ECO:0000313" key="2">
    <source>
        <dbReference type="Proteomes" id="UP000076858"/>
    </source>
</evidence>
<proteinExistence type="predicted"/>
<name>A0A164MJ45_9CRUS</name>
<sequence>MFLVLTLINYGLDARFILYRALAAPIKRGLTPSSSIRFSSPIYCYTHLNMHMNCLSRYRLIIHRAYFGIEWL</sequence>
<gene>
    <name evidence="1" type="ORF">APZ42_031685</name>
</gene>
<dbReference type="EMBL" id="LRGB01002993">
    <property type="protein sequence ID" value="KZS05102.1"/>
    <property type="molecule type" value="Genomic_DNA"/>
</dbReference>
<evidence type="ECO:0000313" key="1">
    <source>
        <dbReference type="EMBL" id="KZS05102.1"/>
    </source>
</evidence>
<protein>
    <submittedName>
        <fullName evidence="1">Uncharacterized protein</fullName>
    </submittedName>
</protein>
<dbReference type="AlphaFoldDB" id="A0A164MJ45"/>
<accession>A0A164MJ45</accession>